<dbReference type="InterPro" id="IPR051578">
    <property type="entry name" value="GDPD"/>
</dbReference>
<dbReference type="Pfam" id="PF25329">
    <property type="entry name" value="C2_GDE1"/>
    <property type="match status" value="1"/>
</dbReference>
<feature type="repeat" description="ANK" evidence="2">
    <location>
        <begin position="1064"/>
        <end position="1085"/>
    </location>
</feature>
<evidence type="ECO:0000313" key="4">
    <source>
        <dbReference type="EMBL" id="TRX87964.1"/>
    </source>
</evidence>
<keyword evidence="2" id="KW-0040">ANK repeat</keyword>
<organism evidence="4 5">
    <name type="scientific">Xylaria flabelliformis</name>
    <dbReference type="NCBI Taxonomy" id="2512241"/>
    <lineage>
        <taxon>Eukaryota</taxon>
        <taxon>Fungi</taxon>
        <taxon>Dikarya</taxon>
        <taxon>Ascomycota</taxon>
        <taxon>Pezizomycotina</taxon>
        <taxon>Sordariomycetes</taxon>
        <taxon>Xylariomycetidae</taxon>
        <taxon>Xylariales</taxon>
        <taxon>Xylariaceae</taxon>
        <taxon>Xylaria</taxon>
    </lineage>
</organism>
<accession>A0A553HJ45</accession>
<dbReference type="PANTHER" id="PTHR22958">
    <property type="entry name" value="GLYCEROPHOSPHORYL DIESTER PHOSPHODIESTERASE"/>
    <property type="match status" value="1"/>
</dbReference>
<protein>
    <recommendedName>
        <fullName evidence="3">GP-PDE domain-containing protein</fullName>
    </recommendedName>
</protein>
<evidence type="ECO:0000256" key="2">
    <source>
        <dbReference type="PROSITE-ProRule" id="PRU00023"/>
    </source>
</evidence>
<gene>
    <name evidence="4" type="ORF">FHL15_011137</name>
</gene>
<feature type="repeat" description="ANK" evidence="2">
    <location>
        <begin position="1169"/>
        <end position="1201"/>
    </location>
</feature>
<name>A0A553HJ45_9PEZI</name>
<dbReference type="SUPFAM" id="SSF51695">
    <property type="entry name" value="PLC-like phosphodiesterases"/>
    <property type="match status" value="1"/>
</dbReference>
<dbReference type="InterPro" id="IPR002110">
    <property type="entry name" value="Ankyrin_rpt"/>
</dbReference>
<dbReference type="Pfam" id="PF03009">
    <property type="entry name" value="GDPD"/>
    <property type="match status" value="1"/>
</dbReference>
<sequence length="1772" mass="198866">MTNDDVWFPEGLEERKSINWPGIVSYKSGGCSKDNATLRKRPKIKQFFQEIDDLKFLADDKTLNWLATIPRRLFNETIPLFEDAGGLEQYRIRPSPHRLQMRNVTLDHCQDVIGLSYIDPTDKKRRDIHVGGSVGSRLLVYIGQLCVYLCGGRRESTWTGYDVFVDYSLGLWMVFNNHVKDDRPLSRTKHHFPCKLTKPSNIESSYFDFSKFCESLHQIKTTTLEKAIELVERYSTTFPRRKIEFDHIPTIEMKRVHIQQELMDMIVMDTADSFKFWQLELRFTHSMVKNSITADMLMLAAANEHCGASMIHYLLRQYGPLRKLIESSPAIVTAAAGNTRYGGRILEMLHGAHLGGDSRKRKLPISKLAVMKAAIGKSQGLAMLKFFFRLRQRVFIGHMIAIFKAECAPDEEEERKLMSEAQRCLDKYLYRKPLKWDDVAVTATECALSFCSKAHRSSIKQGKLDEETIGTWFERDPNSYSPAGGPSRYNFTAFDEWNNYSLYTGSGDVPRTPLRLFIPTEAIDQFHLLSSVRDSFSLSCASVGSTGRFMNDDFFPGKILVYTQFQTNDIQPLVAEALYKSTNLSTTFDRVARSLSNWMRDISSVKQNGKTQEWLVRIRVKWPLGPDPWKTDTIATLTHSVDAETRAQLRHAHRHGHLDKTAKAITVKLEDVGTGCAAQCVIGAAARLGNFVMAPLIHHFDLRSLITIVWFPSHTVPEWDGLYVDYNKLKQLIKAPLVNDDAPAGVNHVQQRFIDALSRLNSSENALYLSLIDLLYSPHLVTEFEPTPAASEPLLRIFDSDVLRYTQAVILNLQNSLHKIRWFERVNHEAIDRLFAKLHKFRSRCGVDPDAVFSEWRQMQEIVDRNRSTARGIMGSAISNCRAFEESIDSSAVIATQAHSSYGLDSALIEAIMQDSPHVLKDHLHQNQGLKPNFHRYLFKGLALRRNWQCLMMVASEFASSLDYHCLEVLFYSLGVHSHHSPSVSVSESPADNLESVSRTLCELLFNEQEKTTQILYQVDAMGRSPFHYAMGNGFDISTAIRGTLDERECRALLLGSMLSKDKEGLTPLHLATIRGHTSVVVSFFDILTIDAKRSKVNTVAADCLNIAMRLGNDKLVEKLSGWADTKYIPAHGQSALHIAARAGRCDYIMLLINACDSGDLNLNIADSCGRTPLMDAGARGHISVVELLLKTGADPSLIDSSGWTARKYAVHRGHLEVAELFPKSANSPSSRLLNSEATPLPNPPLNTTLANTNGDPTKHTLVIYLGGMQLTDNRSPVSLNPSDEIAPGLLVPKGRHLELSVKRSSVKRLPWRKQRQRIRIKLPILEDQSSKPIIIQLDEETEPQLLIRLFDDNLIDESCPHLLAIGAVFLHNIKSLCGRQHESLIREHTIILLSPESQEPLGTVLLTYVIARPFQHLQTPVPMLSPASHESGSGMNAIDRSQLQLGENTIAVSLSGPHFVHQAELTQKVLYDGSGPWSCVCRDTQVSRDLQTVIYHDFSLSETGTDIPIHELTIDQYKYASSIQTPHGSPLIAPDEQTIIGEGATVRRTRSFDGQKDIGALLIRDRLKHTANFKMNAMKPNIRGDVIQDSLVTLPELFQRLPPSLGFNIEIKYPRRHEARGIGVAPIALEINLFVDTVLEQIYRYAGQRPIIISSFTPEICILLSIKQKAYPVLFITNAGKLPAIDFERRLASVQAGVHFAKTWALAGLVLASEPLLLCPELIGDIKRAGLLCASYGTQNSIPENALIQRDAGLDILIVDKVALISKTLKQ</sequence>
<dbReference type="GO" id="GO:0046475">
    <property type="term" value="P:glycerophospholipid catabolic process"/>
    <property type="evidence" value="ECO:0007669"/>
    <property type="project" value="TreeGrafter"/>
</dbReference>
<dbReference type="InterPro" id="IPR057506">
    <property type="entry name" value="C2_GPCPD1"/>
</dbReference>
<dbReference type="InterPro" id="IPR017946">
    <property type="entry name" value="PLC-like_Pdiesterase_TIM-brl"/>
</dbReference>
<dbReference type="SMART" id="SM00248">
    <property type="entry name" value="ANK"/>
    <property type="match status" value="5"/>
</dbReference>
<dbReference type="EMBL" id="VFLP01000106">
    <property type="protein sequence ID" value="TRX87964.1"/>
    <property type="molecule type" value="Genomic_DNA"/>
</dbReference>
<dbReference type="Proteomes" id="UP000319160">
    <property type="component" value="Unassembled WGS sequence"/>
</dbReference>
<keyword evidence="1" id="KW-0378">Hydrolase</keyword>
<dbReference type="PROSITE" id="PS50297">
    <property type="entry name" value="ANK_REP_REGION"/>
    <property type="match status" value="3"/>
</dbReference>
<feature type="repeat" description="ANK" evidence="2">
    <location>
        <begin position="1132"/>
        <end position="1154"/>
    </location>
</feature>
<dbReference type="PROSITE" id="PS50088">
    <property type="entry name" value="ANK_REPEAT"/>
    <property type="match status" value="3"/>
</dbReference>
<dbReference type="PROSITE" id="PS51704">
    <property type="entry name" value="GP_PDE"/>
    <property type="match status" value="1"/>
</dbReference>
<dbReference type="Gene3D" id="3.20.20.190">
    <property type="entry name" value="Phosphatidylinositol (PI) phosphodiesterase"/>
    <property type="match status" value="1"/>
</dbReference>
<dbReference type="Gene3D" id="1.25.40.20">
    <property type="entry name" value="Ankyrin repeat-containing domain"/>
    <property type="match status" value="1"/>
</dbReference>
<evidence type="ECO:0000256" key="1">
    <source>
        <dbReference type="ARBA" id="ARBA00022801"/>
    </source>
</evidence>
<dbReference type="Pfam" id="PF12796">
    <property type="entry name" value="Ank_2"/>
    <property type="match status" value="1"/>
</dbReference>
<reference evidence="5" key="1">
    <citation type="submission" date="2019-06" db="EMBL/GenBank/DDBJ databases">
        <title>Draft genome sequence of the griseofulvin-producing fungus Xylaria cubensis strain G536.</title>
        <authorList>
            <person name="Mead M.E."/>
            <person name="Raja H.A."/>
            <person name="Steenwyk J.L."/>
            <person name="Knowles S.L."/>
            <person name="Oberlies N.H."/>
            <person name="Rokas A."/>
        </authorList>
    </citation>
    <scope>NUCLEOTIDE SEQUENCE [LARGE SCALE GENOMIC DNA]</scope>
    <source>
        <strain evidence="5">G536</strain>
    </source>
</reference>
<comment type="caution">
    <text evidence="4">The sequence shown here is derived from an EMBL/GenBank/DDBJ whole genome shotgun (WGS) entry which is preliminary data.</text>
</comment>
<dbReference type="OrthoDB" id="197419at2759"/>
<proteinExistence type="predicted"/>
<feature type="domain" description="GP-PDE" evidence="3">
    <location>
        <begin position="1434"/>
        <end position="1770"/>
    </location>
</feature>
<evidence type="ECO:0000313" key="5">
    <source>
        <dbReference type="Proteomes" id="UP000319160"/>
    </source>
</evidence>
<dbReference type="SUPFAM" id="SSF48403">
    <property type="entry name" value="Ankyrin repeat"/>
    <property type="match status" value="1"/>
</dbReference>
<dbReference type="GO" id="GO:0047389">
    <property type="term" value="F:glycerophosphocholine phosphodiesterase activity"/>
    <property type="evidence" value="ECO:0007669"/>
    <property type="project" value="TreeGrafter"/>
</dbReference>
<dbReference type="InterPro" id="IPR030395">
    <property type="entry name" value="GP_PDE_dom"/>
</dbReference>
<dbReference type="PRINTS" id="PR01415">
    <property type="entry name" value="ANKYRIN"/>
</dbReference>
<evidence type="ECO:0000259" key="3">
    <source>
        <dbReference type="PROSITE" id="PS51704"/>
    </source>
</evidence>
<dbReference type="InterPro" id="IPR036770">
    <property type="entry name" value="Ankyrin_rpt-contain_sf"/>
</dbReference>
<dbReference type="PANTHER" id="PTHR22958:SF1">
    <property type="entry name" value="GLYCEROPHOSPHOCHOLINE PHOSPHODIESTERASE GPCPD1"/>
    <property type="match status" value="1"/>
</dbReference>
<dbReference type="STRING" id="2512241.A0A553HJ45"/>
<keyword evidence="5" id="KW-1185">Reference proteome</keyword>